<dbReference type="InterPro" id="IPR055180">
    <property type="entry name" value="HsdR_RecA-like_helicase_dom_2"/>
</dbReference>
<dbReference type="Proteomes" id="UP001154266">
    <property type="component" value="Unassembled WGS sequence"/>
</dbReference>
<keyword evidence="4" id="KW-1185">Reference proteome</keyword>
<evidence type="ECO:0000313" key="3">
    <source>
        <dbReference type="EMBL" id="MDG5483352.1"/>
    </source>
</evidence>
<evidence type="ECO:0000313" key="4">
    <source>
        <dbReference type="Proteomes" id="UP001154266"/>
    </source>
</evidence>
<feature type="domain" description="Helicase ATP-binding" evidence="2">
    <location>
        <begin position="305"/>
        <end position="510"/>
    </location>
</feature>
<organism evidence="3 4">
    <name type="scientific">Mycolicibacterium gadium</name>
    <name type="common">Mycobacterium gadium</name>
    <dbReference type="NCBI Taxonomy" id="1794"/>
    <lineage>
        <taxon>Bacteria</taxon>
        <taxon>Bacillati</taxon>
        <taxon>Actinomycetota</taxon>
        <taxon>Actinomycetes</taxon>
        <taxon>Mycobacteriales</taxon>
        <taxon>Mycobacteriaceae</taxon>
        <taxon>Mycolicibacterium</taxon>
    </lineage>
</organism>
<evidence type="ECO:0000259" key="2">
    <source>
        <dbReference type="PROSITE" id="PS51192"/>
    </source>
</evidence>
<dbReference type="Gene3D" id="3.40.50.300">
    <property type="entry name" value="P-loop containing nucleotide triphosphate hydrolases"/>
    <property type="match status" value="2"/>
</dbReference>
<accession>A0ABT6GP07</accession>
<dbReference type="Gene3D" id="3.90.1570.50">
    <property type="match status" value="1"/>
</dbReference>
<dbReference type="InterPro" id="IPR040980">
    <property type="entry name" value="SWI2_SNF2"/>
</dbReference>
<dbReference type="SUPFAM" id="SSF52540">
    <property type="entry name" value="P-loop containing nucleoside triphosphate hydrolases"/>
    <property type="match status" value="1"/>
</dbReference>
<dbReference type="Pfam" id="PF22679">
    <property type="entry name" value="T1R_D3-like"/>
    <property type="match status" value="1"/>
</dbReference>
<dbReference type="Pfam" id="PF18766">
    <property type="entry name" value="SWI2_SNF2"/>
    <property type="match status" value="1"/>
</dbReference>
<sequence length="1044" mass="115470">MTQQHHEAAFEAEICHYLSEHGWLYSLTDKGYDRDLALFPDDVFAWLAATQPEQLAKRVKPELTGEALAKARAGVLATLAKQLGADPKANGGTLSVLRRGFKDLNAQFAMCQFRPNTSLNETTAKRYEAVRLRVMRQVHYSTQNANSIDLVFFVNGIPVATAELKTDLSVQNVTDAVLQYKSQRLPKGEALLQFGSRALVHFAMSNSEVQMTTKLAGKDTVFLPFNRGDRGHAGNPPNPHGGSPTAYLWREILDRDTWLDILGRFLHLQIDEKIDLVTNKKVRTQRMLFPRYHQWDVVTRLVADARRKGPGQRYLVQHSAGSGKTNSISWLAHRLSVLHDEASKPVFDSVIVITDRNVLDAQLQEAIRQVDRTPGVVAHIAGLGGAKSQELAEALTGGTKIIIVTIQTFPYALQLIQEQADLKGKSFAIIADEAHSSQAGEASKRLKSALSASELDDLEDGGTVDAEDLLAAEMAARADSKNLSFFAFTATPKAKTLELFGHKSSLDGKPHPFHLYSMQQAIEEGFILDVLRNYTPYKTAFRLTHHGQTFQTEDTAASGTVQVSGEPAGELVDKSAAIKSVMNWVKLHPTNISQKVAIIVEHFRDNVAWRLDGKAKAMVVTSSRKAAVRYKLAFDKYIDEKKYTDIAALVAFSGEVTDPDSGLEKVTEASALMNPRLKGRDLRDAFATDEYQVMLVANKFQTGFDQPLLVAMYVDKRLSGVAAVQTLSRLNRTAPGKDQTFVLDFANAAEDIVEAFEPYYEATTLADVTDRNIVHHTMNKLDTAGIYQESEVNGLVADYLKYAQQPGKGHEALNKWIKPARDVFRDRERQARDHGDSVALEELDIFRKDIGTFLRQYDFLSQIFNYEDPAIEKLSIYLRHLAPMIASEQLHHDIDLSGVDFDYLAQHVGQPTDGKLSGGVELEPTKAGGTGTARDPELVALEQVIAQINDLFSGEHPDSSVRNVVTHIKDRLEESETLQQQAQNNTLAQFSASPDLHSEFVTAVIGAMASSKDLSTQILNNPELSSKLLGELIPVIYDGLKPSA</sequence>
<feature type="region of interest" description="Disordered" evidence="1">
    <location>
        <begin position="913"/>
        <end position="933"/>
    </location>
</feature>
<keyword evidence="3" id="KW-0347">Helicase</keyword>
<keyword evidence="3" id="KW-0547">Nucleotide-binding</keyword>
<dbReference type="InterPro" id="IPR014001">
    <property type="entry name" value="Helicase_ATP-bd"/>
</dbReference>
<reference evidence="3" key="1">
    <citation type="journal article" date="2023" name="Environ. Microbiol.">
        <title>The 2-methylpropene degradation pathway in Mycobacteriaceae family strains.</title>
        <authorList>
            <person name="Helbich S."/>
            <person name="Barrantes I."/>
            <person name="Dos Anjos Borges L.G."/>
            <person name="Pieper D.H."/>
            <person name="Vainshtein Y."/>
            <person name="Sohn K."/>
            <person name="Engesser K.H."/>
        </authorList>
    </citation>
    <scope>NUCLEOTIDE SEQUENCE</scope>
    <source>
        <strain evidence="3">IBE100</strain>
    </source>
</reference>
<dbReference type="PANTHER" id="PTHR42927:SF1">
    <property type="entry name" value="HELICASE SUPERFAMILY 1 AND 2 DOMAIN-CONTAINING PROTEIN"/>
    <property type="match status" value="1"/>
</dbReference>
<dbReference type="InterPro" id="IPR007409">
    <property type="entry name" value="Restrct_endonuc_type1_HsdR_N"/>
</dbReference>
<protein>
    <submittedName>
        <fullName evidence="3">DEAD/DEAH box helicase family protein</fullName>
    </submittedName>
</protein>
<gene>
    <name evidence="3" type="ORF">MNO81_11175</name>
</gene>
<comment type="caution">
    <text evidence="3">The sequence shown here is derived from an EMBL/GenBank/DDBJ whole genome shotgun (WGS) entry which is preliminary data.</text>
</comment>
<dbReference type="EMBL" id="JAKZMO010000008">
    <property type="protein sequence ID" value="MDG5483352.1"/>
    <property type="molecule type" value="Genomic_DNA"/>
</dbReference>
<proteinExistence type="predicted"/>
<dbReference type="GO" id="GO:0004386">
    <property type="term" value="F:helicase activity"/>
    <property type="evidence" value="ECO:0007669"/>
    <property type="project" value="UniProtKB-KW"/>
</dbReference>
<dbReference type="SMART" id="SM00487">
    <property type="entry name" value="DEXDc"/>
    <property type="match status" value="1"/>
</dbReference>
<dbReference type="PROSITE" id="PS51192">
    <property type="entry name" value="HELICASE_ATP_BIND_1"/>
    <property type="match status" value="1"/>
</dbReference>
<dbReference type="Pfam" id="PF04313">
    <property type="entry name" value="HSDR_N"/>
    <property type="match status" value="1"/>
</dbReference>
<name>A0ABT6GP07_MYCGU</name>
<dbReference type="RefSeq" id="WP_278221069.1">
    <property type="nucleotide sequence ID" value="NZ_JAKZMO010000008.1"/>
</dbReference>
<evidence type="ECO:0000256" key="1">
    <source>
        <dbReference type="SAM" id="MobiDB-lite"/>
    </source>
</evidence>
<keyword evidence="3" id="KW-0067">ATP-binding</keyword>
<dbReference type="InterPro" id="IPR027417">
    <property type="entry name" value="P-loop_NTPase"/>
</dbReference>
<dbReference type="PANTHER" id="PTHR42927">
    <property type="entry name" value="HELICASE SUPERFAMILY 1 AND 2 DOMAIN-CONTAINING PROTEIN"/>
    <property type="match status" value="1"/>
</dbReference>
<keyword evidence="3" id="KW-0378">Hydrolase</keyword>